<dbReference type="EMBL" id="JADBJN010000003">
    <property type="protein sequence ID" value="KAG5671436.1"/>
    <property type="molecule type" value="Genomic_DNA"/>
</dbReference>
<dbReference type="Pfam" id="PF00089">
    <property type="entry name" value="Trypsin"/>
    <property type="match status" value="2"/>
</dbReference>
<dbReference type="PANTHER" id="PTHR24260">
    <property type="match status" value="1"/>
</dbReference>
<dbReference type="InterPro" id="IPR001254">
    <property type="entry name" value="Trypsin_dom"/>
</dbReference>
<dbReference type="SMART" id="SM00020">
    <property type="entry name" value="Tryp_SPc"/>
    <property type="match status" value="2"/>
</dbReference>
<dbReference type="GO" id="GO:0006508">
    <property type="term" value="P:proteolysis"/>
    <property type="evidence" value="ECO:0007669"/>
    <property type="project" value="InterPro"/>
</dbReference>
<dbReference type="Proteomes" id="UP001107558">
    <property type="component" value="Chromosome 3"/>
</dbReference>
<feature type="domain" description="Peptidase S1" evidence="2">
    <location>
        <begin position="28"/>
        <end position="260"/>
    </location>
</feature>
<dbReference type="InterPro" id="IPR051333">
    <property type="entry name" value="CLIP_Serine_Protease"/>
</dbReference>
<comment type="caution">
    <text evidence="3">The sequence shown here is derived from an EMBL/GenBank/DDBJ whole genome shotgun (WGS) entry which is preliminary data.</text>
</comment>
<dbReference type="InterPro" id="IPR001314">
    <property type="entry name" value="Peptidase_S1A"/>
</dbReference>
<feature type="domain" description="Peptidase S1" evidence="2">
    <location>
        <begin position="304"/>
        <end position="537"/>
    </location>
</feature>
<name>A0A9J6BNJ1_POLVA</name>
<sequence length="546" mass="61489">MRVSFFILFISFFQEIKNEENLSKISNAVDGIVSENLDYVLLSIIFYNQAQKCGGILVHPQFVLTTATCVYDPIEKIASVINATFPQRPTNNIIKKSRIFIHEGFDEKSYANNIALIKLETAANVDNKTLAIANFATDNKTDFYVNQITRICGFGSISDLYTPTIKLKCTDLKVEPAQDCSLLENTICTYWSNQINNVCAGDFGGALYQYFYDGNKITQTVIGIASFSPNYKQDTSCSGGQKIVHMQTSFYLPWIYDSIFNFESVNMCKKILFEIFLLLILFVSLSYSYKLIDDVNSDKRNPRIASGVPAIPGENLDYVILTVVFYNQMQTCGGILIEPRYVLTTASCVYDIKEGPASVVNVTFPQMKTLIPHLRIYIHENYNSTTYDNNLAIVKLMNVAVPDGKTLMYAKLSTNNITDAFVYKEVRACGFGSIANYLTYPQTMMCTTLFIQPAEVCSSIPKTFCTYWVDRDNNICTSDYGSPIYTFIYAGTSIIQKVIGLSSHSPDYRKSAPCYDGHKVVHVQIGFYIDWIENTVNKLSIDDPSF</sequence>
<protein>
    <recommendedName>
        <fullName evidence="2">Peptidase S1 domain-containing protein</fullName>
    </recommendedName>
</protein>
<dbReference type="PRINTS" id="PR00722">
    <property type="entry name" value="CHYMOTRYPSIN"/>
</dbReference>
<dbReference type="PANTHER" id="PTHR24260:SF136">
    <property type="entry name" value="GH08193P-RELATED"/>
    <property type="match status" value="1"/>
</dbReference>
<keyword evidence="4" id="KW-1185">Reference proteome</keyword>
<dbReference type="GO" id="GO:0004252">
    <property type="term" value="F:serine-type endopeptidase activity"/>
    <property type="evidence" value="ECO:0007669"/>
    <property type="project" value="InterPro"/>
</dbReference>
<evidence type="ECO:0000313" key="3">
    <source>
        <dbReference type="EMBL" id="KAG5671436.1"/>
    </source>
</evidence>
<organism evidence="3 4">
    <name type="scientific">Polypedilum vanderplanki</name>
    <name type="common">Sleeping chironomid midge</name>
    <dbReference type="NCBI Taxonomy" id="319348"/>
    <lineage>
        <taxon>Eukaryota</taxon>
        <taxon>Metazoa</taxon>
        <taxon>Ecdysozoa</taxon>
        <taxon>Arthropoda</taxon>
        <taxon>Hexapoda</taxon>
        <taxon>Insecta</taxon>
        <taxon>Pterygota</taxon>
        <taxon>Neoptera</taxon>
        <taxon>Endopterygota</taxon>
        <taxon>Diptera</taxon>
        <taxon>Nematocera</taxon>
        <taxon>Chironomoidea</taxon>
        <taxon>Chironomidae</taxon>
        <taxon>Chironominae</taxon>
        <taxon>Polypedilum</taxon>
        <taxon>Polypedilum</taxon>
    </lineage>
</organism>
<gene>
    <name evidence="3" type="ORF">PVAND_001632</name>
</gene>
<dbReference type="InterPro" id="IPR043504">
    <property type="entry name" value="Peptidase_S1_PA_chymotrypsin"/>
</dbReference>
<proteinExistence type="inferred from homology"/>
<dbReference type="InterPro" id="IPR009003">
    <property type="entry name" value="Peptidase_S1_PA"/>
</dbReference>
<evidence type="ECO:0000259" key="2">
    <source>
        <dbReference type="PROSITE" id="PS50240"/>
    </source>
</evidence>
<dbReference type="AlphaFoldDB" id="A0A9J6BNJ1"/>
<dbReference type="SUPFAM" id="SSF50494">
    <property type="entry name" value="Trypsin-like serine proteases"/>
    <property type="match status" value="2"/>
</dbReference>
<dbReference type="Gene3D" id="2.40.10.10">
    <property type="entry name" value="Trypsin-like serine proteases"/>
    <property type="match status" value="2"/>
</dbReference>
<reference evidence="3" key="1">
    <citation type="submission" date="2021-03" db="EMBL/GenBank/DDBJ databases">
        <title>Chromosome level genome of the anhydrobiotic midge Polypedilum vanderplanki.</title>
        <authorList>
            <person name="Yoshida Y."/>
            <person name="Kikawada T."/>
            <person name="Gusev O."/>
        </authorList>
    </citation>
    <scope>NUCLEOTIDE SEQUENCE</scope>
    <source>
        <strain evidence="3">NIAS01</strain>
        <tissue evidence="3">Whole body or cell culture</tissue>
    </source>
</reference>
<dbReference type="OrthoDB" id="7840639at2759"/>
<dbReference type="PROSITE" id="PS50240">
    <property type="entry name" value="TRYPSIN_DOM"/>
    <property type="match status" value="2"/>
</dbReference>
<evidence type="ECO:0000313" key="4">
    <source>
        <dbReference type="Proteomes" id="UP001107558"/>
    </source>
</evidence>
<comment type="similarity">
    <text evidence="1">Belongs to the peptidase S1 family. CLIP subfamily.</text>
</comment>
<evidence type="ECO:0000256" key="1">
    <source>
        <dbReference type="ARBA" id="ARBA00024195"/>
    </source>
</evidence>
<accession>A0A9J6BNJ1</accession>